<dbReference type="InterPro" id="IPR022765">
    <property type="entry name" value="Dna2/Cas4_DUF83"/>
</dbReference>
<dbReference type="GO" id="GO:0046872">
    <property type="term" value="F:metal ion binding"/>
    <property type="evidence" value="ECO:0007669"/>
    <property type="project" value="UniProtKB-KW"/>
</dbReference>
<dbReference type="EC" id="3.1.12.1" evidence="3 13"/>
<evidence type="ECO:0000256" key="4">
    <source>
        <dbReference type="ARBA" id="ARBA00020049"/>
    </source>
</evidence>
<dbReference type="InterPro" id="IPR013343">
    <property type="entry name" value="CRISPR-assoc_prot_Cas4"/>
</dbReference>
<gene>
    <name evidence="15" type="ORF">SAMN05192586_1113</name>
</gene>
<keyword evidence="16" id="KW-1185">Reference proteome</keyword>
<dbReference type="NCBIfam" id="TIGR00372">
    <property type="entry name" value="cas4"/>
    <property type="match status" value="1"/>
</dbReference>
<keyword evidence="10 13" id="KW-0411">Iron-sulfur</keyword>
<sequence length="212" mass="23278">MDDLLPLSALQHYLYCPRQCALIHLEGVWEENRFTAEGRLLHRRVDAGSSGARDGVAEDRSVPVRSERLGLYGIADLVERRGGAAEHGAPGAETTGAVYPVEYKRGSPKVEDWDRAQLCAQALCLEEMLGRDIPEGAIFYGQPRRRERVIFDARLRAATAEACRGLHALLAGGRIPPGRYGPRCRGCSLLSHCMPKAPRQGVEAYLLQGLTS</sequence>
<feature type="domain" description="DUF83" evidence="14">
    <location>
        <begin position="8"/>
        <end position="44"/>
    </location>
</feature>
<comment type="cofactor">
    <cofactor evidence="13">
        <name>Mg(2+)</name>
        <dbReference type="ChEBI" id="CHEBI:18420"/>
    </cofactor>
    <cofactor evidence="13">
        <name>Mn(2+)</name>
        <dbReference type="ChEBI" id="CHEBI:29035"/>
    </cofactor>
    <text evidence="13">Mg(2+) or Mn(2+) required for ssDNA cleavage activity.</text>
</comment>
<dbReference type="EMBL" id="FNBX01000011">
    <property type="protein sequence ID" value="SDF70747.1"/>
    <property type="molecule type" value="Genomic_DNA"/>
</dbReference>
<dbReference type="PANTHER" id="PTHR36531:SF6">
    <property type="entry name" value="DNA REPLICATION ATP-DEPENDENT HELICASE_NUCLEASE DNA2"/>
    <property type="match status" value="1"/>
</dbReference>
<name>A0A1G7NA08_9BACT</name>
<protein>
    <recommendedName>
        <fullName evidence="4 13">CRISPR-associated exonuclease Cas4</fullName>
        <ecNumber evidence="3 13">3.1.12.1</ecNumber>
    </recommendedName>
</protein>
<dbReference type="Gene3D" id="3.90.320.10">
    <property type="match status" value="1"/>
</dbReference>
<dbReference type="InterPro" id="IPR011604">
    <property type="entry name" value="PDDEXK-like_dom_sf"/>
</dbReference>
<evidence type="ECO:0000256" key="2">
    <source>
        <dbReference type="ARBA" id="ARBA00009189"/>
    </source>
</evidence>
<dbReference type="PANTHER" id="PTHR36531">
    <property type="entry name" value="CRISPR-ASSOCIATED EXONUCLEASE CAS4"/>
    <property type="match status" value="1"/>
</dbReference>
<evidence type="ECO:0000256" key="5">
    <source>
        <dbReference type="ARBA" id="ARBA00022722"/>
    </source>
</evidence>
<dbReference type="OrthoDB" id="9781776at2"/>
<reference evidence="16" key="1">
    <citation type="submission" date="2016-10" db="EMBL/GenBank/DDBJ databases">
        <authorList>
            <person name="Varghese N."/>
            <person name="Submissions S."/>
        </authorList>
    </citation>
    <scope>NUCLEOTIDE SEQUENCE [LARGE SCALE GENOMIC DNA]</scope>
    <source>
        <strain evidence="16">KHC7</strain>
    </source>
</reference>
<evidence type="ECO:0000256" key="6">
    <source>
        <dbReference type="ARBA" id="ARBA00022723"/>
    </source>
</evidence>
<dbReference type="GO" id="GO:0004527">
    <property type="term" value="F:exonuclease activity"/>
    <property type="evidence" value="ECO:0007669"/>
    <property type="project" value="UniProtKB-KW"/>
</dbReference>
<keyword evidence="8 13" id="KW-0269">Exonuclease</keyword>
<dbReference type="GO" id="GO:0051536">
    <property type="term" value="F:iron-sulfur cluster binding"/>
    <property type="evidence" value="ECO:0007669"/>
    <property type="project" value="UniProtKB-KW"/>
</dbReference>
<keyword evidence="12 13" id="KW-0464">Manganese</keyword>
<evidence type="ECO:0000256" key="11">
    <source>
        <dbReference type="ARBA" id="ARBA00023118"/>
    </source>
</evidence>
<keyword evidence="5 13" id="KW-0540">Nuclease</keyword>
<keyword evidence="6 13" id="KW-0479">Metal-binding</keyword>
<comment type="cofactor">
    <cofactor evidence="1">
        <name>[4Fe-4S] cluster</name>
        <dbReference type="ChEBI" id="CHEBI:49883"/>
    </cofactor>
</comment>
<dbReference type="Proteomes" id="UP000199355">
    <property type="component" value="Unassembled WGS sequence"/>
</dbReference>
<comment type="similarity">
    <text evidence="2 13">Belongs to the CRISPR-associated exonuclease Cas4 family.</text>
</comment>
<dbReference type="GO" id="GO:0051607">
    <property type="term" value="P:defense response to virus"/>
    <property type="evidence" value="ECO:0007669"/>
    <property type="project" value="UniProtKB-KW"/>
</dbReference>
<organism evidence="15 16">
    <name type="scientific">Desulfovibrio legallii</name>
    <dbReference type="NCBI Taxonomy" id="571438"/>
    <lineage>
        <taxon>Bacteria</taxon>
        <taxon>Pseudomonadati</taxon>
        <taxon>Thermodesulfobacteriota</taxon>
        <taxon>Desulfovibrionia</taxon>
        <taxon>Desulfovibrionales</taxon>
        <taxon>Desulfovibrionaceae</taxon>
        <taxon>Desulfovibrio</taxon>
    </lineage>
</organism>
<evidence type="ECO:0000259" key="14">
    <source>
        <dbReference type="Pfam" id="PF01930"/>
    </source>
</evidence>
<keyword evidence="7 13" id="KW-0378">Hydrolase</keyword>
<evidence type="ECO:0000256" key="10">
    <source>
        <dbReference type="ARBA" id="ARBA00023014"/>
    </source>
</evidence>
<evidence type="ECO:0000256" key="8">
    <source>
        <dbReference type="ARBA" id="ARBA00022839"/>
    </source>
</evidence>
<dbReference type="RefSeq" id="WP_092153977.1">
    <property type="nucleotide sequence ID" value="NZ_FNBX01000011.1"/>
</dbReference>
<evidence type="ECO:0000256" key="3">
    <source>
        <dbReference type="ARBA" id="ARBA00012768"/>
    </source>
</evidence>
<dbReference type="STRING" id="571438.SAMN05192586_1113"/>
<evidence type="ECO:0000256" key="9">
    <source>
        <dbReference type="ARBA" id="ARBA00023004"/>
    </source>
</evidence>
<evidence type="ECO:0000256" key="1">
    <source>
        <dbReference type="ARBA" id="ARBA00001966"/>
    </source>
</evidence>
<dbReference type="AlphaFoldDB" id="A0A1G7NA08"/>
<accession>A0A1G7NA08</accession>
<evidence type="ECO:0000256" key="7">
    <source>
        <dbReference type="ARBA" id="ARBA00022801"/>
    </source>
</evidence>
<proteinExistence type="inferred from homology"/>
<keyword evidence="11 13" id="KW-0051">Antiviral defense</keyword>
<feature type="domain" description="DUF83" evidence="14">
    <location>
        <begin position="96"/>
        <end position="194"/>
    </location>
</feature>
<evidence type="ECO:0000256" key="13">
    <source>
        <dbReference type="RuleBase" id="RU365022"/>
    </source>
</evidence>
<dbReference type="Pfam" id="PF01930">
    <property type="entry name" value="Cas_Cas4"/>
    <property type="match status" value="2"/>
</dbReference>
<evidence type="ECO:0000256" key="12">
    <source>
        <dbReference type="ARBA" id="ARBA00023211"/>
    </source>
</evidence>
<dbReference type="InterPro" id="IPR051827">
    <property type="entry name" value="Cas4_exonuclease"/>
</dbReference>
<comment type="function">
    <text evidence="13">CRISPR (clustered regularly interspaced short palindromic repeat) is an adaptive immune system that provides protection against mobile genetic elements (viruses, transposable elements and conjugative plasmids). CRISPR clusters contain sequences complementary to antecedent mobile elements and target invading nucleic acids. CRISPR clusters are transcribed and processed into CRISPR RNA (crRNA).</text>
</comment>
<comment type="cofactor">
    <cofactor evidence="13">
        <name>iron-sulfur cluster</name>
        <dbReference type="ChEBI" id="CHEBI:30408"/>
    </cofactor>
</comment>
<evidence type="ECO:0000313" key="16">
    <source>
        <dbReference type="Proteomes" id="UP000199355"/>
    </source>
</evidence>
<keyword evidence="9 13" id="KW-0408">Iron</keyword>
<evidence type="ECO:0000313" key="15">
    <source>
        <dbReference type="EMBL" id="SDF70747.1"/>
    </source>
</evidence>
<dbReference type="CDD" id="cd09637">
    <property type="entry name" value="Cas4_I-A_I-B_I-C_I-D_II-B"/>
    <property type="match status" value="1"/>
</dbReference>